<evidence type="ECO:0000256" key="2">
    <source>
        <dbReference type="PROSITE-ProRule" id="PRU00335"/>
    </source>
</evidence>
<reference evidence="4" key="1">
    <citation type="submission" date="2020-11" db="EMBL/GenBank/DDBJ databases">
        <title>Sequencing the genomes of 1000 actinobacteria strains.</title>
        <authorList>
            <person name="Klenk H.-P."/>
        </authorList>
    </citation>
    <scope>NUCLEOTIDE SEQUENCE</scope>
    <source>
        <strain evidence="4">DSM 26152</strain>
    </source>
</reference>
<comment type="caution">
    <text evidence="4">The sequence shown here is derived from an EMBL/GenBank/DDBJ whole genome shotgun (WGS) entry which is preliminary data.</text>
</comment>
<evidence type="ECO:0000313" key="5">
    <source>
        <dbReference type="Proteomes" id="UP000625033"/>
    </source>
</evidence>
<proteinExistence type="predicted"/>
<dbReference type="PANTHER" id="PTHR30055">
    <property type="entry name" value="HTH-TYPE TRANSCRIPTIONAL REGULATOR RUTR"/>
    <property type="match status" value="1"/>
</dbReference>
<evidence type="ECO:0000313" key="4">
    <source>
        <dbReference type="EMBL" id="MBG6085008.1"/>
    </source>
</evidence>
<dbReference type="AlphaFoldDB" id="A0A931GF40"/>
<dbReference type="SUPFAM" id="SSF46689">
    <property type="entry name" value="Homeodomain-like"/>
    <property type="match status" value="1"/>
</dbReference>
<keyword evidence="1 2" id="KW-0238">DNA-binding</keyword>
<protein>
    <submittedName>
        <fullName evidence="4">AcrR family transcriptional regulator</fullName>
    </submittedName>
</protein>
<dbReference type="Gene3D" id="1.10.357.10">
    <property type="entry name" value="Tetracycline Repressor, domain 2"/>
    <property type="match status" value="1"/>
</dbReference>
<sequence>MPTQQELTRVKIRDAAIEQMARRGYAVPLRAIADAAGVSLGLINHHFGSKEGLRQVCDDHVLGLIASVKSDSLRGSAVEAMANLSRIDEFVVPTAYCLRAIAAGGASARRVVDHFTADAEEYVAAAVADGTLRPSVDERARIRLMTLQGFGALQLYFSLRAGSDEEFSPSELAGLIDDYVREHGLALVELYTFGVFAQPDLFNAYVASAPAPGEPSDPSPTAQERA</sequence>
<dbReference type="Pfam" id="PF00440">
    <property type="entry name" value="TetR_N"/>
    <property type="match status" value="1"/>
</dbReference>
<dbReference type="PROSITE" id="PS50977">
    <property type="entry name" value="HTH_TETR_2"/>
    <property type="match status" value="1"/>
</dbReference>
<dbReference type="GO" id="GO:0000976">
    <property type="term" value="F:transcription cis-regulatory region binding"/>
    <property type="evidence" value="ECO:0007669"/>
    <property type="project" value="TreeGrafter"/>
</dbReference>
<gene>
    <name evidence="4" type="ORF">IW252_001775</name>
</gene>
<dbReference type="PRINTS" id="PR00455">
    <property type="entry name" value="HTHTETR"/>
</dbReference>
<accession>A0A931GF40</accession>
<dbReference type="InterPro" id="IPR050109">
    <property type="entry name" value="HTH-type_TetR-like_transc_reg"/>
</dbReference>
<feature type="DNA-binding region" description="H-T-H motif" evidence="2">
    <location>
        <begin position="28"/>
        <end position="47"/>
    </location>
</feature>
<organism evidence="4 5">
    <name type="scientific">Zhihengliuella flava</name>
    <dbReference type="NCBI Taxonomy" id="1285193"/>
    <lineage>
        <taxon>Bacteria</taxon>
        <taxon>Bacillati</taxon>
        <taxon>Actinomycetota</taxon>
        <taxon>Actinomycetes</taxon>
        <taxon>Micrococcales</taxon>
        <taxon>Micrococcaceae</taxon>
        <taxon>Zhihengliuella</taxon>
    </lineage>
</organism>
<dbReference type="InterPro" id="IPR009057">
    <property type="entry name" value="Homeodomain-like_sf"/>
</dbReference>
<dbReference type="PANTHER" id="PTHR30055:SF146">
    <property type="entry name" value="HTH-TYPE TRANSCRIPTIONAL DUAL REGULATOR CECR"/>
    <property type="match status" value="1"/>
</dbReference>
<keyword evidence="5" id="KW-1185">Reference proteome</keyword>
<dbReference type="EMBL" id="JADOTZ010000001">
    <property type="protein sequence ID" value="MBG6085008.1"/>
    <property type="molecule type" value="Genomic_DNA"/>
</dbReference>
<dbReference type="RefSeq" id="WP_196836241.1">
    <property type="nucleotide sequence ID" value="NZ_JADOTZ010000001.1"/>
</dbReference>
<evidence type="ECO:0000259" key="3">
    <source>
        <dbReference type="PROSITE" id="PS50977"/>
    </source>
</evidence>
<dbReference type="InterPro" id="IPR041484">
    <property type="entry name" value="TetR_C_25"/>
</dbReference>
<dbReference type="Pfam" id="PF17933">
    <property type="entry name" value="TetR_C_25"/>
    <property type="match status" value="1"/>
</dbReference>
<dbReference type="InterPro" id="IPR001647">
    <property type="entry name" value="HTH_TetR"/>
</dbReference>
<dbReference type="Proteomes" id="UP000625033">
    <property type="component" value="Unassembled WGS sequence"/>
</dbReference>
<dbReference type="GO" id="GO:0003700">
    <property type="term" value="F:DNA-binding transcription factor activity"/>
    <property type="evidence" value="ECO:0007669"/>
    <property type="project" value="TreeGrafter"/>
</dbReference>
<evidence type="ECO:0000256" key="1">
    <source>
        <dbReference type="ARBA" id="ARBA00023125"/>
    </source>
</evidence>
<feature type="domain" description="HTH tetR-type" evidence="3">
    <location>
        <begin position="6"/>
        <end position="65"/>
    </location>
</feature>
<name>A0A931GF40_9MICC</name>